<evidence type="ECO:0000256" key="8">
    <source>
        <dbReference type="ARBA" id="ARBA00023012"/>
    </source>
</evidence>
<organism evidence="14 15">
    <name type="scientific">Eiseniibacteriota bacterium</name>
    <dbReference type="NCBI Taxonomy" id="2212470"/>
    <lineage>
        <taxon>Bacteria</taxon>
        <taxon>Candidatus Eiseniibacteriota</taxon>
    </lineage>
</organism>
<protein>
    <recommendedName>
        <fullName evidence="2">histidine kinase</fullName>
        <ecNumber evidence="2">2.7.13.3</ecNumber>
    </recommendedName>
</protein>
<dbReference type="SUPFAM" id="SSF55874">
    <property type="entry name" value="ATPase domain of HSP90 chaperone/DNA topoisomerase II/histidine kinase"/>
    <property type="match status" value="1"/>
</dbReference>
<dbReference type="EC" id="2.7.13.3" evidence="2"/>
<dbReference type="Gene3D" id="3.30.450.20">
    <property type="entry name" value="PAS domain"/>
    <property type="match status" value="1"/>
</dbReference>
<keyword evidence="9" id="KW-0175">Coiled coil</keyword>
<evidence type="ECO:0000256" key="2">
    <source>
        <dbReference type="ARBA" id="ARBA00012438"/>
    </source>
</evidence>
<dbReference type="AlphaFoldDB" id="A0A538TUR3"/>
<keyword evidence="4" id="KW-0808">Transferase</keyword>
<dbReference type="PRINTS" id="PR00344">
    <property type="entry name" value="BCTRLSENSOR"/>
</dbReference>
<evidence type="ECO:0000256" key="10">
    <source>
        <dbReference type="SAM" id="MobiDB-lite"/>
    </source>
</evidence>
<comment type="catalytic activity">
    <reaction evidence="1">
        <text>ATP + protein L-histidine = ADP + protein N-phospho-L-histidine.</text>
        <dbReference type="EC" id="2.7.13.3"/>
    </reaction>
</comment>
<dbReference type="Proteomes" id="UP000317691">
    <property type="component" value="Unassembled WGS sequence"/>
</dbReference>
<dbReference type="SMART" id="SM00086">
    <property type="entry name" value="PAC"/>
    <property type="match status" value="1"/>
</dbReference>
<dbReference type="Gene3D" id="3.30.565.10">
    <property type="entry name" value="Histidine kinase-like ATPase, C-terminal domain"/>
    <property type="match status" value="1"/>
</dbReference>
<evidence type="ECO:0000313" key="15">
    <source>
        <dbReference type="Proteomes" id="UP000317691"/>
    </source>
</evidence>
<reference evidence="14 15" key="1">
    <citation type="journal article" date="2019" name="Nat. Microbiol.">
        <title>Mediterranean grassland soil C-N compound turnover is dependent on rainfall and depth, and is mediated by genomically divergent microorganisms.</title>
        <authorList>
            <person name="Diamond S."/>
            <person name="Andeer P.F."/>
            <person name="Li Z."/>
            <person name="Crits-Christoph A."/>
            <person name="Burstein D."/>
            <person name="Anantharaman K."/>
            <person name="Lane K.R."/>
            <person name="Thomas B.C."/>
            <person name="Pan C."/>
            <person name="Northen T.R."/>
            <person name="Banfield J.F."/>
        </authorList>
    </citation>
    <scope>NUCLEOTIDE SEQUENCE [LARGE SCALE GENOMIC DNA]</scope>
    <source>
        <strain evidence="14">WS_9</strain>
    </source>
</reference>
<dbReference type="InterPro" id="IPR035965">
    <property type="entry name" value="PAS-like_dom_sf"/>
</dbReference>
<comment type="caution">
    <text evidence="14">The sequence shown here is derived from an EMBL/GenBank/DDBJ whole genome shotgun (WGS) entry which is preliminary data.</text>
</comment>
<feature type="region of interest" description="Disordered" evidence="10">
    <location>
        <begin position="1"/>
        <end position="21"/>
    </location>
</feature>
<evidence type="ECO:0000256" key="1">
    <source>
        <dbReference type="ARBA" id="ARBA00000085"/>
    </source>
</evidence>
<dbReference type="Pfam" id="PF00512">
    <property type="entry name" value="HisKA"/>
    <property type="match status" value="1"/>
</dbReference>
<evidence type="ECO:0000256" key="4">
    <source>
        <dbReference type="ARBA" id="ARBA00022679"/>
    </source>
</evidence>
<accession>A0A538TUR3</accession>
<keyword evidence="6" id="KW-0418">Kinase</keyword>
<dbReference type="InterPro" id="IPR005467">
    <property type="entry name" value="His_kinase_dom"/>
</dbReference>
<dbReference type="SMART" id="SM00091">
    <property type="entry name" value="PAS"/>
    <property type="match status" value="1"/>
</dbReference>
<dbReference type="PROSITE" id="PS50109">
    <property type="entry name" value="HIS_KIN"/>
    <property type="match status" value="1"/>
</dbReference>
<dbReference type="Pfam" id="PF02518">
    <property type="entry name" value="HATPase_c"/>
    <property type="match status" value="1"/>
</dbReference>
<feature type="domain" description="Histidine kinase" evidence="11">
    <location>
        <begin position="197"/>
        <end position="426"/>
    </location>
</feature>
<dbReference type="EMBL" id="VBOZ01000001">
    <property type="protein sequence ID" value="TMQ67359.1"/>
    <property type="molecule type" value="Genomic_DNA"/>
</dbReference>
<evidence type="ECO:0000256" key="7">
    <source>
        <dbReference type="ARBA" id="ARBA00022840"/>
    </source>
</evidence>
<feature type="coiled-coil region" evidence="9">
    <location>
        <begin position="137"/>
        <end position="171"/>
    </location>
</feature>
<dbReference type="NCBIfam" id="TIGR00229">
    <property type="entry name" value="sensory_box"/>
    <property type="match status" value="1"/>
</dbReference>
<dbReference type="GO" id="GO:0005524">
    <property type="term" value="F:ATP binding"/>
    <property type="evidence" value="ECO:0007669"/>
    <property type="project" value="UniProtKB-KW"/>
</dbReference>
<dbReference type="Pfam" id="PF00989">
    <property type="entry name" value="PAS"/>
    <property type="match status" value="1"/>
</dbReference>
<evidence type="ECO:0000259" key="13">
    <source>
        <dbReference type="PROSITE" id="PS50113"/>
    </source>
</evidence>
<dbReference type="InterPro" id="IPR003661">
    <property type="entry name" value="HisK_dim/P_dom"/>
</dbReference>
<dbReference type="InterPro" id="IPR000014">
    <property type="entry name" value="PAS"/>
</dbReference>
<keyword evidence="5" id="KW-0547">Nucleotide-binding</keyword>
<name>A0A538TUR3_UNCEI</name>
<dbReference type="InterPro" id="IPR003594">
    <property type="entry name" value="HATPase_dom"/>
</dbReference>
<dbReference type="GO" id="GO:0006355">
    <property type="term" value="P:regulation of DNA-templated transcription"/>
    <property type="evidence" value="ECO:0007669"/>
    <property type="project" value="InterPro"/>
</dbReference>
<dbReference type="PROSITE" id="PS50112">
    <property type="entry name" value="PAS"/>
    <property type="match status" value="1"/>
</dbReference>
<dbReference type="CDD" id="cd00082">
    <property type="entry name" value="HisKA"/>
    <property type="match status" value="1"/>
</dbReference>
<gene>
    <name evidence="14" type="ORF">E6K79_00140</name>
</gene>
<dbReference type="InterPro" id="IPR004358">
    <property type="entry name" value="Sig_transdc_His_kin-like_C"/>
</dbReference>
<dbReference type="SUPFAM" id="SSF55785">
    <property type="entry name" value="PYP-like sensor domain (PAS domain)"/>
    <property type="match status" value="1"/>
</dbReference>
<dbReference type="InterPro" id="IPR000700">
    <property type="entry name" value="PAS-assoc_C"/>
</dbReference>
<keyword evidence="3" id="KW-0597">Phosphoprotein</keyword>
<dbReference type="SUPFAM" id="SSF47384">
    <property type="entry name" value="Homodimeric domain of signal transducing histidine kinase"/>
    <property type="match status" value="1"/>
</dbReference>
<evidence type="ECO:0000256" key="9">
    <source>
        <dbReference type="SAM" id="Coils"/>
    </source>
</evidence>
<sequence>MSTGNRQIDSGTRAPRASTKGAEAASRLAAIQDLSDDAIVAIDLDGIITGWSRGAERIYGYPAEVILGNSISVLVPMDRRDEWPQMITSIKLGDQVHHLETVRLRSDGAPIDVSLSVAPTRDDAGRVTGGVAIARDITAVQQALDQAERSSEKLSEREKALRQALAALRKSHEEVKTAQLQLVQAAKLESIGRLAAGVAHEVKNPLAIILSAVEFLSQAVPNPDPDVTMAMADVQEAVRRADHVIRGLLDFSHATEFSLEDGNLNEILKKSAGLVRHSLSKAHVTLVNELGSDLPNIMLDASKIEQVFVNLMINAIDAMPSGGTLTVRTSRRRMTVGPHVGIRRTDQFRIGQSVLVVEIEDTGTGVDEATRIRLFDPFFTTKPTGKGTGLGLAMSKTIIALHGGTIQIANRENGGARATVVFHIQSS</sequence>
<feature type="domain" description="PAS" evidence="12">
    <location>
        <begin position="24"/>
        <end position="79"/>
    </location>
</feature>
<dbReference type="Gene3D" id="1.10.287.130">
    <property type="match status" value="1"/>
</dbReference>
<proteinExistence type="predicted"/>
<dbReference type="PANTHER" id="PTHR43065:SF10">
    <property type="entry name" value="PEROXIDE STRESS-ACTIVATED HISTIDINE KINASE MAK3"/>
    <property type="match status" value="1"/>
</dbReference>
<feature type="compositionally biased region" description="Polar residues" evidence="10">
    <location>
        <begin position="1"/>
        <end position="10"/>
    </location>
</feature>
<feature type="domain" description="PAC" evidence="13">
    <location>
        <begin position="97"/>
        <end position="149"/>
    </location>
</feature>
<dbReference type="PANTHER" id="PTHR43065">
    <property type="entry name" value="SENSOR HISTIDINE KINASE"/>
    <property type="match status" value="1"/>
</dbReference>
<dbReference type="CDD" id="cd00130">
    <property type="entry name" value="PAS"/>
    <property type="match status" value="1"/>
</dbReference>
<evidence type="ECO:0000256" key="5">
    <source>
        <dbReference type="ARBA" id="ARBA00022741"/>
    </source>
</evidence>
<keyword evidence="7" id="KW-0067">ATP-binding</keyword>
<dbReference type="InterPro" id="IPR013767">
    <property type="entry name" value="PAS_fold"/>
</dbReference>
<dbReference type="InterPro" id="IPR036890">
    <property type="entry name" value="HATPase_C_sf"/>
</dbReference>
<keyword evidence="8" id="KW-0902">Two-component regulatory system</keyword>
<dbReference type="SMART" id="SM00388">
    <property type="entry name" value="HisKA"/>
    <property type="match status" value="1"/>
</dbReference>
<dbReference type="SMART" id="SM00387">
    <property type="entry name" value="HATPase_c"/>
    <property type="match status" value="1"/>
</dbReference>
<dbReference type="InterPro" id="IPR001610">
    <property type="entry name" value="PAC"/>
</dbReference>
<evidence type="ECO:0000256" key="3">
    <source>
        <dbReference type="ARBA" id="ARBA00022553"/>
    </source>
</evidence>
<evidence type="ECO:0000259" key="12">
    <source>
        <dbReference type="PROSITE" id="PS50112"/>
    </source>
</evidence>
<dbReference type="GO" id="GO:0000155">
    <property type="term" value="F:phosphorelay sensor kinase activity"/>
    <property type="evidence" value="ECO:0007669"/>
    <property type="project" value="InterPro"/>
</dbReference>
<evidence type="ECO:0000313" key="14">
    <source>
        <dbReference type="EMBL" id="TMQ67359.1"/>
    </source>
</evidence>
<evidence type="ECO:0000259" key="11">
    <source>
        <dbReference type="PROSITE" id="PS50109"/>
    </source>
</evidence>
<dbReference type="InterPro" id="IPR036097">
    <property type="entry name" value="HisK_dim/P_sf"/>
</dbReference>
<dbReference type="PROSITE" id="PS50113">
    <property type="entry name" value="PAC"/>
    <property type="match status" value="1"/>
</dbReference>
<evidence type="ECO:0000256" key="6">
    <source>
        <dbReference type="ARBA" id="ARBA00022777"/>
    </source>
</evidence>